<evidence type="ECO:0000313" key="10">
    <source>
        <dbReference type="Proteomes" id="UP000694941"/>
    </source>
</evidence>
<dbReference type="CDD" id="cd06455">
    <property type="entry name" value="M3A_TOP"/>
    <property type="match status" value="1"/>
</dbReference>
<keyword evidence="10" id="KW-1185">Reference proteome</keyword>
<evidence type="ECO:0000256" key="6">
    <source>
        <dbReference type="ARBA" id="ARBA00023049"/>
    </source>
</evidence>
<keyword evidence="4 7" id="KW-0378">Hydrolase</keyword>
<keyword evidence="3 7" id="KW-0479">Metal-binding</keyword>
<evidence type="ECO:0000256" key="1">
    <source>
        <dbReference type="ARBA" id="ARBA00006040"/>
    </source>
</evidence>
<evidence type="ECO:0000259" key="9">
    <source>
        <dbReference type="Pfam" id="PF01432"/>
    </source>
</evidence>
<dbReference type="Gene3D" id="1.10.1370.10">
    <property type="entry name" value="Neurolysin, domain 3"/>
    <property type="match status" value="1"/>
</dbReference>
<dbReference type="GeneID" id="106458305"/>
<evidence type="ECO:0000313" key="11">
    <source>
        <dbReference type="RefSeq" id="XP_013773253.1"/>
    </source>
</evidence>
<name>A0ABM1B250_LIMPO</name>
<evidence type="ECO:0000256" key="5">
    <source>
        <dbReference type="ARBA" id="ARBA00022833"/>
    </source>
</evidence>
<feature type="domain" description="Peptidase M3A/M3B catalytic" evidence="9">
    <location>
        <begin position="331"/>
        <end position="778"/>
    </location>
</feature>
<dbReference type="PANTHER" id="PTHR11804">
    <property type="entry name" value="PROTEASE M3 THIMET OLIGOPEPTIDASE-RELATED"/>
    <property type="match status" value="1"/>
</dbReference>
<dbReference type="Gene3D" id="1.20.1050.40">
    <property type="entry name" value="Endopeptidase. Chain P, domain 1"/>
    <property type="match status" value="1"/>
</dbReference>
<dbReference type="SUPFAM" id="SSF55486">
    <property type="entry name" value="Metalloproteases ('zincins'), catalytic domain"/>
    <property type="match status" value="1"/>
</dbReference>
<evidence type="ECO:0000256" key="8">
    <source>
        <dbReference type="SAM" id="Coils"/>
    </source>
</evidence>
<comment type="similarity">
    <text evidence="1 7">Belongs to the peptidase M3 family.</text>
</comment>
<protein>
    <submittedName>
        <fullName evidence="11">Thimet oligopeptidase-like isoform X1</fullName>
    </submittedName>
</protein>
<dbReference type="Gene3D" id="3.40.390.10">
    <property type="entry name" value="Collagenase (Catalytic Domain)"/>
    <property type="match status" value="1"/>
</dbReference>
<evidence type="ECO:0000256" key="7">
    <source>
        <dbReference type="RuleBase" id="RU003435"/>
    </source>
</evidence>
<dbReference type="RefSeq" id="XP_013773253.1">
    <property type="nucleotide sequence ID" value="XM_013917799.2"/>
</dbReference>
<proteinExistence type="inferred from homology"/>
<keyword evidence="2 7" id="KW-0645">Protease</keyword>
<reference evidence="11" key="1">
    <citation type="submission" date="2025-08" db="UniProtKB">
        <authorList>
            <consortium name="RefSeq"/>
        </authorList>
    </citation>
    <scope>IDENTIFICATION</scope>
    <source>
        <tissue evidence="11">Muscle</tissue>
    </source>
</reference>
<evidence type="ECO:0000256" key="4">
    <source>
        <dbReference type="ARBA" id="ARBA00022801"/>
    </source>
</evidence>
<dbReference type="Proteomes" id="UP000694941">
    <property type="component" value="Unplaced"/>
</dbReference>
<dbReference type="InterPro" id="IPR024077">
    <property type="entry name" value="Neurolysin/TOP_dom2"/>
</dbReference>
<comment type="cofactor">
    <cofactor evidence="7">
        <name>Zn(2+)</name>
        <dbReference type="ChEBI" id="CHEBI:29105"/>
    </cofactor>
    <text evidence="7">Binds 1 zinc ion.</text>
</comment>
<dbReference type="PANTHER" id="PTHR11804:SF84">
    <property type="entry name" value="SACCHAROLYSIN"/>
    <property type="match status" value="1"/>
</dbReference>
<dbReference type="Pfam" id="PF01432">
    <property type="entry name" value="Peptidase_M3"/>
    <property type="match status" value="1"/>
</dbReference>
<evidence type="ECO:0000256" key="2">
    <source>
        <dbReference type="ARBA" id="ARBA00022670"/>
    </source>
</evidence>
<accession>A0ABM1B250</accession>
<organism evidence="10 11">
    <name type="scientific">Limulus polyphemus</name>
    <name type="common">Atlantic horseshoe crab</name>
    <dbReference type="NCBI Taxonomy" id="6850"/>
    <lineage>
        <taxon>Eukaryota</taxon>
        <taxon>Metazoa</taxon>
        <taxon>Ecdysozoa</taxon>
        <taxon>Arthropoda</taxon>
        <taxon>Chelicerata</taxon>
        <taxon>Merostomata</taxon>
        <taxon>Xiphosura</taxon>
        <taxon>Limulidae</taxon>
        <taxon>Limulus</taxon>
    </lineage>
</organism>
<gene>
    <name evidence="11" type="primary">LOC106458305</name>
</gene>
<dbReference type="InterPro" id="IPR024080">
    <property type="entry name" value="Neurolysin/TOP_N"/>
</dbReference>
<dbReference type="InterPro" id="IPR045090">
    <property type="entry name" value="Pept_M3A_M3B"/>
</dbReference>
<keyword evidence="5 7" id="KW-0862">Zinc</keyword>
<evidence type="ECO:0000256" key="3">
    <source>
        <dbReference type="ARBA" id="ARBA00022723"/>
    </source>
</evidence>
<dbReference type="InterPro" id="IPR001567">
    <property type="entry name" value="Pept_M3A_M3B_dom"/>
</dbReference>
<keyword evidence="6 7" id="KW-0482">Metalloprotease</keyword>
<feature type="coiled-coil region" evidence="8">
    <location>
        <begin position="260"/>
        <end position="287"/>
    </location>
</feature>
<sequence>MFRWASLMWTHSLVVRVFCYPVIRLFRGRSTLNWLRLPLCSVEEQTCLFVSCQYSTLLQSNQRSHSLSNLQGTGKALFKSDLSFNTFRSFSKNILQKHFLPRLNCKVNFFTNIVSGRTTMSIEGVRIAWDLTISPNELLTKTELLISQCRKKYDEVGNLKEEDVNFQSVLKVIADVECEYLSNRYLFDFPQQVSSDKALRDASTEADKKLQAFDVEISMRQDIFDKLLILDKKTEDLKPEYKRYLERLIKMGKRNGLHLSKDIQEKIKEFKNKMNELSIQFNKNLNEENTFLEFTEKELEGLPDDFIDSLEKMDNEKRKITLKYPHYFPTMRKAKNPETRRKMEHAFNSQCISENVPILEELVMLRQKQADLLGFPTHAAYVTELRMAKTAENVCNFLKELATKLKVLWDNEKKYLLELKKLECKELGFEFDEKLNFWDLQYYTTKIEEIKYSVDQDKLREYFPLPIVTKGLLDIYQELLSLKFSLVENAKVWHPDVQMFSVSDSKSNQLLGYFFLDLFPREGKYGHAAMFELQPGCLLPDGSRQISVAAMVANFTKPTANKPSLLDHNEVVTFFHEFGHVMHQICAQANLAHFNGTNVERDFVEAPSQMLENWCWEPVPLRRMSSHYRDETPLPDTMLKSLINSRLANAGYRNLRQIFLGLFDHTIHTKPKVDTREILEEIHLNLLGINLSPNTNFAAHFGHLAGGYDAQYYGYMWSEVFSMDMFYSRFKKEGVMNPDTGRDYREKILQPGGTQDGAEMLHNFLGRDPNQQAFLVSKGIDV</sequence>
<keyword evidence="8" id="KW-0175">Coiled coil</keyword>
<dbReference type="InterPro" id="IPR024079">
    <property type="entry name" value="MetalloPept_cat_dom_sf"/>
</dbReference>